<evidence type="ECO:0000313" key="2">
    <source>
        <dbReference type="Proteomes" id="UP000595332"/>
    </source>
</evidence>
<evidence type="ECO:0000313" key="1">
    <source>
        <dbReference type="EMBL" id="BBB30277.1"/>
    </source>
</evidence>
<gene>
    <name evidence="1" type="ORF">NEJAP_2331</name>
</gene>
<dbReference type="EMBL" id="AP014546">
    <property type="protein sequence ID" value="BBB30277.1"/>
    <property type="molecule type" value="Genomic_DNA"/>
</dbReference>
<dbReference type="Proteomes" id="UP000595332">
    <property type="component" value="Chromosome"/>
</dbReference>
<reference evidence="1 2" key="1">
    <citation type="journal article" date="2008" name="Int. J. Syst. Evol. Microbiol.">
        <title>Neptunomonas japonica sp. nov., an Osedax japonicus symbiont-like bacterium isolated from sediment adjacent to sperm whale carcasses off Kagoshima, Japan.</title>
        <authorList>
            <person name="Miyazaki M."/>
            <person name="Nogi Y."/>
            <person name="Fujiwara Y."/>
            <person name="Kawato M."/>
            <person name="Kubokawa K."/>
            <person name="Horikoshi K."/>
        </authorList>
    </citation>
    <scope>NUCLEOTIDE SEQUENCE [LARGE SCALE GENOMIC DNA]</scope>
    <source>
        <strain evidence="1 2">JAMM 1380</strain>
    </source>
</reference>
<sequence>MSNLTFKYLDKALSQVRELGLMPEKVDEAPVVALIERLSDIDETKTLAIARTLTQASVFNEIVREQVSQMKIGQRYAEITESFNSIRDDAKKMVEQVEDGKVDTFERASNVWMKVTRGDIASRFDKIKDTYLEVARDSKDQIEREHVILNAYQDFRGAIKESEIYALDLLKQTEALWNTQKDALKQAGDKVQQFVGDDLAERAKLELARDESMRSLQFAEDRYQVAKDLSDNLTVSYNTSEVIMMRLMQTNSAKDRVYKQSITFFGTNESVFTALTASYTGMFGLHESTETLNAMKDGVSKSLEDLASIGGKVQEAAIKAGYGPTIRAESVKKLVESVVNFQERSQEIIEEMRVLSTKNAEEIRESVEDGKQRLARVIQRGGSLPLPDFSQAK</sequence>
<keyword evidence="2" id="KW-1185">Reference proteome</keyword>
<dbReference type="AlphaFoldDB" id="A0A7R6PHG1"/>
<protein>
    <recommendedName>
        <fullName evidence="3">Cell surface protein</fullName>
    </recommendedName>
</protein>
<name>A0A7R6PHG1_9GAMM</name>
<accession>A0A7R6PHG1</accession>
<evidence type="ECO:0008006" key="3">
    <source>
        <dbReference type="Google" id="ProtNLM"/>
    </source>
</evidence>
<dbReference type="RefSeq" id="WP_201347475.1">
    <property type="nucleotide sequence ID" value="NZ_AP014546.1"/>
</dbReference>
<dbReference type="KEGG" id="njp:NEJAP_2331"/>
<proteinExistence type="predicted"/>
<organism evidence="1 2">
    <name type="scientific">Neptunomonas japonica JAMM 1380</name>
    <dbReference type="NCBI Taxonomy" id="1441457"/>
    <lineage>
        <taxon>Bacteria</taxon>
        <taxon>Pseudomonadati</taxon>
        <taxon>Pseudomonadota</taxon>
        <taxon>Gammaproteobacteria</taxon>
        <taxon>Oceanospirillales</taxon>
        <taxon>Oceanospirillaceae</taxon>
        <taxon>Neptunomonas</taxon>
    </lineage>
</organism>